<keyword evidence="4" id="KW-1185">Reference proteome</keyword>
<reference evidence="3" key="1">
    <citation type="submission" date="2021-03" db="EMBL/GenBank/DDBJ databases">
        <title>Whole genome shotgun sequence of Actinoplanes auranticolor NBRC 12245.</title>
        <authorList>
            <person name="Komaki H."/>
            <person name="Tamura T."/>
        </authorList>
    </citation>
    <scope>NUCLEOTIDE SEQUENCE</scope>
    <source>
        <strain evidence="3">NBRC 12245</strain>
    </source>
</reference>
<dbReference type="AlphaFoldDB" id="A0A919VPM7"/>
<evidence type="ECO:0000313" key="3">
    <source>
        <dbReference type="EMBL" id="GIM71531.1"/>
    </source>
</evidence>
<dbReference type="Proteomes" id="UP000681340">
    <property type="component" value="Unassembled WGS sequence"/>
</dbReference>
<dbReference type="Pfam" id="PF09957">
    <property type="entry name" value="VapB_antitoxin"/>
    <property type="match status" value="1"/>
</dbReference>
<feature type="region of interest" description="Disordered" evidence="2">
    <location>
        <begin position="1"/>
        <end position="25"/>
    </location>
</feature>
<gene>
    <name evidence="3" type="ORF">Aau02nite_46470</name>
</gene>
<evidence type="ECO:0000256" key="1">
    <source>
        <dbReference type="SAM" id="Coils"/>
    </source>
</evidence>
<accession>A0A919VPM7</accession>
<protein>
    <submittedName>
        <fullName evidence="3">Uncharacterized protein</fullName>
    </submittedName>
</protein>
<feature type="coiled-coil region" evidence="1">
    <location>
        <begin position="50"/>
        <end position="78"/>
    </location>
</feature>
<evidence type="ECO:0000256" key="2">
    <source>
        <dbReference type="SAM" id="MobiDB-lite"/>
    </source>
</evidence>
<dbReference type="InterPro" id="IPR019239">
    <property type="entry name" value="VapB_antitoxin"/>
</dbReference>
<comment type="caution">
    <text evidence="3">The sequence shown here is derived from an EMBL/GenBank/DDBJ whole genome shotgun (WGS) entry which is preliminary data.</text>
</comment>
<proteinExistence type="predicted"/>
<organism evidence="3 4">
    <name type="scientific">Actinoplanes auranticolor</name>
    <dbReference type="NCBI Taxonomy" id="47988"/>
    <lineage>
        <taxon>Bacteria</taxon>
        <taxon>Bacillati</taxon>
        <taxon>Actinomycetota</taxon>
        <taxon>Actinomycetes</taxon>
        <taxon>Micromonosporales</taxon>
        <taxon>Micromonosporaceae</taxon>
        <taxon>Actinoplanes</taxon>
    </lineage>
</organism>
<name>A0A919VPM7_9ACTN</name>
<keyword evidence="1" id="KW-0175">Coiled coil</keyword>
<sequence>MTPVQATSAVRGLEVTDPQEGALTDLATGPITEEEIDSDLLAEAQRHFSAHSSNAAINEALRRLVEQEREKRRAARARLNERYEAGAFDFSQLDAAEERDIWSIPAR</sequence>
<dbReference type="EMBL" id="BOQL01000037">
    <property type="protein sequence ID" value="GIM71531.1"/>
    <property type="molecule type" value="Genomic_DNA"/>
</dbReference>
<evidence type="ECO:0000313" key="4">
    <source>
        <dbReference type="Proteomes" id="UP000681340"/>
    </source>
</evidence>